<evidence type="ECO:0000313" key="3">
    <source>
        <dbReference type="Proteomes" id="UP000092444"/>
    </source>
</evidence>
<dbReference type="PhylomeDB" id="A0A1B0FHU3"/>
<dbReference type="GO" id="GO:0006493">
    <property type="term" value="P:protein O-linked glycosylation"/>
    <property type="evidence" value="ECO:0007669"/>
    <property type="project" value="TreeGrafter"/>
</dbReference>
<keyword evidence="3" id="KW-1185">Reference proteome</keyword>
<accession>A0A1B0FHU3</accession>
<reference evidence="2" key="1">
    <citation type="submission" date="2020-05" db="UniProtKB">
        <authorList>
            <consortium name="EnsemblMetazoa"/>
        </authorList>
    </citation>
    <scope>IDENTIFICATION</scope>
    <source>
        <strain evidence="2">Yale</strain>
    </source>
</reference>
<dbReference type="Proteomes" id="UP000092444">
    <property type="component" value="Unassembled WGS sequence"/>
</dbReference>
<evidence type="ECO:0000256" key="1">
    <source>
        <dbReference type="ARBA" id="ARBA00023157"/>
    </source>
</evidence>
<dbReference type="InterPro" id="IPR029044">
    <property type="entry name" value="Nucleotide-diphossugar_trans"/>
</dbReference>
<dbReference type="EMBL" id="CCAG010003966">
    <property type="status" value="NOT_ANNOTATED_CDS"/>
    <property type="molecule type" value="Genomic_DNA"/>
</dbReference>
<name>A0A1B0FHU3_GLOMM</name>
<dbReference type="Gene3D" id="3.90.550.10">
    <property type="entry name" value="Spore Coat Polysaccharide Biosynthesis Protein SpsA, Chain A"/>
    <property type="match status" value="1"/>
</dbReference>
<proteinExistence type="predicted"/>
<keyword evidence="1" id="KW-1015">Disulfide bond</keyword>
<dbReference type="VEuPathDB" id="VectorBase:GMOY003347"/>
<dbReference type="STRING" id="37546.A0A1B0FHU3"/>
<dbReference type="EMBL" id="CCAG010003967">
    <property type="status" value="NOT_ANNOTATED_CDS"/>
    <property type="molecule type" value="Genomic_DNA"/>
</dbReference>
<dbReference type="PANTHER" id="PTHR11675">
    <property type="entry name" value="N-ACETYLGALACTOSAMINYLTRANSFERASE"/>
    <property type="match status" value="1"/>
</dbReference>
<dbReference type="AlphaFoldDB" id="A0A1B0FHU3"/>
<sequence>MDKAYFTKLSKYDITMDVCDGESRGISFRVGQCGCSLEIILCNRAGHVFRRRRPYTFLGDSGNVFARNTLRTAETSMDEYTKYYCTAVPLAKNISFVDFANDFGTTTTTTTTFTFTTYSPG</sequence>
<dbReference type="GO" id="GO:0005794">
    <property type="term" value="C:Golgi apparatus"/>
    <property type="evidence" value="ECO:0007669"/>
    <property type="project" value="TreeGrafter"/>
</dbReference>
<organism evidence="2 3">
    <name type="scientific">Glossina morsitans morsitans</name>
    <name type="common">Savannah tsetse fly</name>
    <dbReference type="NCBI Taxonomy" id="37546"/>
    <lineage>
        <taxon>Eukaryota</taxon>
        <taxon>Metazoa</taxon>
        <taxon>Ecdysozoa</taxon>
        <taxon>Arthropoda</taxon>
        <taxon>Hexapoda</taxon>
        <taxon>Insecta</taxon>
        <taxon>Pterygota</taxon>
        <taxon>Neoptera</taxon>
        <taxon>Endopterygota</taxon>
        <taxon>Diptera</taxon>
        <taxon>Brachycera</taxon>
        <taxon>Muscomorpha</taxon>
        <taxon>Hippoboscoidea</taxon>
        <taxon>Glossinidae</taxon>
        <taxon>Glossina</taxon>
    </lineage>
</organism>
<evidence type="ECO:0000313" key="2">
    <source>
        <dbReference type="EnsemblMetazoa" id="GMOY003347-PA"/>
    </source>
</evidence>
<protein>
    <submittedName>
        <fullName evidence="2">Uncharacterized protein</fullName>
    </submittedName>
</protein>
<dbReference type="PANTHER" id="PTHR11675:SF119">
    <property type="entry name" value="POLYPEPTIDE N-ACETYLGALACTOSAMINYLTRANSFERASE 2"/>
    <property type="match status" value="1"/>
</dbReference>
<dbReference type="EnsemblMetazoa" id="GMOY003347-RA">
    <property type="protein sequence ID" value="GMOY003347-PA"/>
    <property type="gene ID" value="GMOY003347"/>
</dbReference>
<dbReference type="GO" id="GO:0004653">
    <property type="term" value="F:polypeptide N-acetylgalactosaminyltransferase activity"/>
    <property type="evidence" value="ECO:0007669"/>
    <property type="project" value="TreeGrafter"/>
</dbReference>